<comment type="caution">
    <text evidence="1">The sequence shown here is derived from an EMBL/GenBank/DDBJ whole genome shotgun (WGS) entry which is preliminary data.</text>
</comment>
<dbReference type="InterPro" id="IPR011990">
    <property type="entry name" value="TPR-like_helical_dom_sf"/>
</dbReference>
<dbReference type="AlphaFoldDB" id="A0A5W3IFF5"/>
<evidence type="ECO:0008006" key="2">
    <source>
        <dbReference type="Google" id="ProtNLM"/>
    </source>
</evidence>
<reference evidence="1" key="1">
    <citation type="submission" date="2018-06" db="EMBL/GenBank/DDBJ databases">
        <authorList>
            <person name="Ashton P.M."/>
            <person name="Dallman T."/>
            <person name="Nair S."/>
            <person name="De Pinna E."/>
            <person name="Peters T."/>
            <person name="Grant K."/>
        </authorList>
    </citation>
    <scope>NUCLEOTIDE SEQUENCE</scope>
    <source>
        <strain evidence="1">454855</strain>
    </source>
</reference>
<evidence type="ECO:0000313" key="1">
    <source>
        <dbReference type="EMBL" id="EBX3503369.1"/>
    </source>
</evidence>
<gene>
    <name evidence="1" type="ORF">DRA11_08625</name>
</gene>
<organism evidence="1">
    <name type="scientific">Salmonella enterica subsp. enterica serovar Stanley</name>
    <dbReference type="NCBI Taxonomy" id="192953"/>
    <lineage>
        <taxon>Bacteria</taxon>
        <taxon>Pseudomonadati</taxon>
        <taxon>Pseudomonadota</taxon>
        <taxon>Gammaproteobacteria</taxon>
        <taxon>Enterobacterales</taxon>
        <taxon>Enterobacteriaceae</taxon>
        <taxon>Salmonella</taxon>
    </lineage>
</organism>
<proteinExistence type="predicted"/>
<dbReference type="SUPFAM" id="SSF48452">
    <property type="entry name" value="TPR-like"/>
    <property type="match status" value="1"/>
</dbReference>
<sequence length="243" mass="27136">MTQAQLKSGALIEELTPSLIKGELLINEMDVHRIIREAKRIPERYQGLSIEGLARITLGQIEDGCELCERALSLAPNDPVSLCNYTIALRNKGLHLKQNELLAAAVNSLNPKILYDIVANATYWADIRTLNRALPMLIAMNLPSSVDLHEGLDTIKYYEKHEWRVDDMTSIGKLMMVISDKHRLRLAASQMLDINSELNALVIEVKTEDPVFISMLNDELTNEILAAGLANSECVGYFEAGDF</sequence>
<accession>A0A5W3IFF5</accession>
<name>A0A5W3IFF5_SALET</name>
<protein>
    <recommendedName>
        <fullName evidence="2">Tetratricopeptide repeat protein</fullName>
    </recommendedName>
</protein>
<dbReference type="EMBL" id="AAHKZG010000006">
    <property type="protein sequence ID" value="EBX3503369.1"/>
    <property type="molecule type" value="Genomic_DNA"/>
</dbReference>